<sequence>MNILGISGFENSMPFKRAHWPSLDEREYRISQGHDSAAALVVDGQVVAAAAEERFNREKHSPRFPVRAIEYCLAEAGLALADVDELAHGFDYEPYRPLFSLDPVASELYREVYSREALLRLVERDLKGFPADRFHHVGHHQAHAASAYFTSGFDECLVVVIDGMGEVVSATVYRASAGGLEKLHEISAAHSIGILYSLVTLHLGFEFGADEYKIMGLAPYGDPERFRSFFEHAIDLRPNGSIRIPPLTLNESREERENQLVTRRYLAEHLGPPRMPDDPITDDHRDVAAALQAGLDRAMEHLCGHFRRQTGLRKLAMAGGVALNCTANGKLLRSGLFDDIYVQPAAGDDGSALGAALHRASLHHKDLPNRRFPVPFLGPAHSHDAIESAISGAADRIEVERFDGLEAACERAADLIRDGRVLAWYRGRMEFGPRALGHRSILADPGHPEMRGRINSMVKMREAFRPFAPAVTIEQVHRWFEVPPMTELPYMIITVDVRQEHRAQLPAVTHVNGSARVQTVSSGDNASFHTLLRAVGRTTGREMVLNTSFNVKGQPIVNTPAEALETFLRTGIDFLFLENTLISRSR</sequence>
<feature type="domain" description="Carbamoyltransferase" evidence="2">
    <location>
        <begin position="34"/>
        <end position="86"/>
    </location>
</feature>
<comment type="similarity">
    <text evidence="1">Belongs to the NodU/CmcH family.</text>
</comment>
<dbReference type="EMBL" id="LQOX01000109">
    <property type="protein sequence ID" value="ORV68174.1"/>
    <property type="molecule type" value="Genomic_DNA"/>
</dbReference>
<dbReference type="InterPro" id="IPR051338">
    <property type="entry name" value="NodU/CmcH_Carbamoyltrnsfr"/>
</dbReference>
<proteinExistence type="inferred from homology"/>
<dbReference type="Gene3D" id="3.30.420.40">
    <property type="match status" value="2"/>
</dbReference>
<dbReference type="GO" id="GO:0003824">
    <property type="term" value="F:catalytic activity"/>
    <property type="evidence" value="ECO:0007669"/>
    <property type="project" value="InterPro"/>
</dbReference>
<dbReference type="PANTHER" id="PTHR34847:SF1">
    <property type="entry name" value="NODULATION PROTEIN U"/>
    <property type="match status" value="1"/>
</dbReference>
<dbReference type="Pfam" id="PF02543">
    <property type="entry name" value="Carbam_trans_N"/>
    <property type="match status" value="2"/>
</dbReference>
<dbReference type="InterPro" id="IPR003696">
    <property type="entry name" value="Carbtransf_dom"/>
</dbReference>
<feature type="domain" description="Carbamoyltransferase C-terminal" evidence="3">
    <location>
        <begin position="413"/>
        <end position="584"/>
    </location>
</feature>
<accession>A0A1X1VGI7</accession>
<evidence type="ECO:0000313" key="5">
    <source>
        <dbReference type="Proteomes" id="UP000193738"/>
    </source>
</evidence>
<dbReference type="Pfam" id="PF16861">
    <property type="entry name" value="Carbam_trans_C"/>
    <property type="match status" value="1"/>
</dbReference>
<protein>
    <recommendedName>
        <fullName evidence="6">Carbamoyltransferase</fullName>
    </recommendedName>
</protein>
<comment type="caution">
    <text evidence="4">The sequence shown here is derived from an EMBL/GenBank/DDBJ whole genome shotgun (WGS) entry which is preliminary data.</text>
</comment>
<evidence type="ECO:0000313" key="4">
    <source>
        <dbReference type="EMBL" id="ORV68174.1"/>
    </source>
</evidence>
<reference evidence="4 5" key="1">
    <citation type="submission" date="2016-01" db="EMBL/GenBank/DDBJ databases">
        <title>The new phylogeny of the genus Mycobacterium.</title>
        <authorList>
            <person name="Tarcisio F."/>
            <person name="Conor M."/>
            <person name="Antonella G."/>
            <person name="Elisabetta G."/>
            <person name="Giulia F.S."/>
            <person name="Sara T."/>
            <person name="Anna F."/>
            <person name="Clotilde B."/>
            <person name="Roberto B."/>
            <person name="Veronica D.S."/>
            <person name="Fabio R."/>
            <person name="Monica P."/>
            <person name="Olivier J."/>
            <person name="Enrico T."/>
            <person name="Nicola S."/>
        </authorList>
    </citation>
    <scope>NUCLEOTIDE SEQUENCE [LARGE SCALE GENOMIC DNA]</scope>
    <source>
        <strain evidence="4 5">DSM 43505</strain>
    </source>
</reference>
<dbReference type="InterPro" id="IPR038152">
    <property type="entry name" value="Carbam_trans_C_sf"/>
</dbReference>
<gene>
    <name evidence="4" type="ORF">AWC07_09045</name>
</gene>
<evidence type="ECO:0008006" key="6">
    <source>
        <dbReference type="Google" id="ProtNLM"/>
    </source>
</evidence>
<evidence type="ECO:0000259" key="2">
    <source>
        <dbReference type="Pfam" id="PF02543"/>
    </source>
</evidence>
<dbReference type="InterPro" id="IPR043129">
    <property type="entry name" value="ATPase_NBD"/>
</dbReference>
<organism evidence="4 5">
    <name type="scientific">Mycobacterium gastri</name>
    <dbReference type="NCBI Taxonomy" id="1777"/>
    <lineage>
        <taxon>Bacteria</taxon>
        <taxon>Bacillati</taxon>
        <taxon>Actinomycetota</taxon>
        <taxon>Actinomycetes</taxon>
        <taxon>Mycobacteriales</taxon>
        <taxon>Mycobacteriaceae</taxon>
        <taxon>Mycobacterium</taxon>
    </lineage>
</organism>
<dbReference type="SUPFAM" id="SSF53067">
    <property type="entry name" value="Actin-like ATPase domain"/>
    <property type="match status" value="1"/>
</dbReference>
<keyword evidence="5" id="KW-1185">Reference proteome</keyword>
<dbReference type="PANTHER" id="PTHR34847">
    <property type="entry name" value="NODULATION PROTEIN U"/>
    <property type="match status" value="1"/>
</dbReference>
<dbReference type="AlphaFoldDB" id="A0A1X1VGI7"/>
<dbReference type="Proteomes" id="UP000193738">
    <property type="component" value="Unassembled WGS sequence"/>
</dbReference>
<dbReference type="InterPro" id="IPR031730">
    <property type="entry name" value="Carbam_trans_C"/>
</dbReference>
<feature type="domain" description="Carbamoyltransferase" evidence="2">
    <location>
        <begin position="124"/>
        <end position="357"/>
    </location>
</feature>
<name>A0A1X1VGI7_MYCGS</name>
<evidence type="ECO:0000256" key="1">
    <source>
        <dbReference type="ARBA" id="ARBA00006129"/>
    </source>
</evidence>
<dbReference type="Gene3D" id="3.90.870.20">
    <property type="entry name" value="Carbamoyltransferase, C-terminal domain"/>
    <property type="match status" value="1"/>
</dbReference>
<dbReference type="STRING" id="1777.AWC07_09045"/>
<evidence type="ECO:0000259" key="3">
    <source>
        <dbReference type="Pfam" id="PF16861"/>
    </source>
</evidence>